<proteinExistence type="inferred from homology"/>
<feature type="region of interest" description="Disordered" evidence="6">
    <location>
        <begin position="152"/>
        <end position="180"/>
    </location>
</feature>
<evidence type="ECO:0000256" key="6">
    <source>
        <dbReference type="SAM" id="MobiDB-lite"/>
    </source>
</evidence>
<dbReference type="Pfam" id="PF17681">
    <property type="entry name" value="GCP_N_terminal"/>
    <property type="match status" value="1"/>
</dbReference>
<protein>
    <recommendedName>
        <fullName evidence="5">Spindle pole body component</fullName>
    </recommendedName>
</protein>
<dbReference type="GO" id="GO:0051321">
    <property type="term" value="P:meiotic cell cycle"/>
    <property type="evidence" value="ECO:0007669"/>
    <property type="project" value="TreeGrafter"/>
</dbReference>
<dbReference type="GO" id="GO:0000278">
    <property type="term" value="P:mitotic cell cycle"/>
    <property type="evidence" value="ECO:0007669"/>
    <property type="project" value="TreeGrafter"/>
</dbReference>
<evidence type="ECO:0000259" key="9">
    <source>
        <dbReference type="Pfam" id="PF17681"/>
    </source>
</evidence>
<dbReference type="InterPro" id="IPR042241">
    <property type="entry name" value="GCP_C_sf"/>
</dbReference>
<dbReference type="InterPro" id="IPR041470">
    <property type="entry name" value="GCP_N"/>
</dbReference>
<dbReference type="Proteomes" id="UP000800096">
    <property type="component" value="Unassembled WGS sequence"/>
</dbReference>
<keyword evidence="3 5" id="KW-0493">Microtubule</keyword>
<evidence type="ECO:0000256" key="2">
    <source>
        <dbReference type="ARBA" id="ARBA00022490"/>
    </source>
</evidence>
<dbReference type="GO" id="GO:0031122">
    <property type="term" value="P:cytoplasmic microtubule organization"/>
    <property type="evidence" value="ECO:0007669"/>
    <property type="project" value="TreeGrafter"/>
</dbReference>
<dbReference type="PANTHER" id="PTHR19302">
    <property type="entry name" value="GAMMA TUBULIN COMPLEX PROTEIN"/>
    <property type="match status" value="1"/>
</dbReference>
<keyword evidence="11" id="KW-1185">Reference proteome</keyword>
<dbReference type="Pfam" id="PF04130">
    <property type="entry name" value="GCP_C_terminal"/>
    <property type="match status" value="1"/>
</dbReference>
<dbReference type="GO" id="GO:0000930">
    <property type="term" value="C:gamma-tubulin complex"/>
    <property type="evidence" value="ECO:0007669"/>
    <property type="project" value="TreeGrafter"/>
</dbReference>
<evidence type="ECO:0000259" key="7">
    <source>
        <dbReference type="Pfam" id="PF04130"/>
    </source>
</evidence>
<name>A0A6A5QVR3_AMPQU</name>
<dbReference type="CDD" id="cd22572">
    <property type="entry name" value="GCP5_NTD"/>
    <property type="match status" value="1"/>
</dbReference>
<feature type="domain" description="Gamma-Tubulin ring complex non-core subunit mod21 N-terminal" evidence="8">
    <location>
        <begin position="67"/>
        <end position="154"/>
    </location>
</feature>
<feature type="domain" description="Gamma tubulin complex component C-terminal" evidence="7">
    <location>
        <begin position="540"/>
        <end position="864"/>
    </location>
</feature>
<evidence type="ECO:0000256" key="1">
    <source>
        <dbReference type="ARBA" id="ARBA00010337"/>
    </source>
</evidence>
<dbReference type="PANTHER" id="PTHR19302:SF33">
    <property type="entry name" value="GAMMA-TUBULIN COMPLEX COMPONENT 5"/>
    <property type="match status" value="1"/>
</dbReference>
<keyword evidence="4 5" id="KW-0206">Cytoskeleton</keyword>
<dbReference type="GO" id="GO:0043015">
    <property type="term" value="F:gamma-tubulin binding"/>
    <property type="evidence" value="ECO:0007669"/>
    <property type="project" value="InterPro"/>
</dbReference>
<comment type="subcellular location">
    <subcellularLocation>
        <location evidence="5">Cytoplasm</location>
        <location evidence="5">Cytoskeleton</location>
        <location evidence="5">Microtubule organizing center</location>
    </subcellularLocation>
</comment>
<feature type="region of interest" description="Disordered" evidence="6">
    <location>
        <begin position="771"/>
        <end position="804"/>
    </location>
</feature>
<dbReference type="AlphaFoldDB" id="A0A6A5QVR3"/>
<dbReference type="GO" id="GO:0005816">
    <property type="term" value="C:spindle pole body"/>
    <property type="evidence" value="ECO:0007669"/>
    <property type="project" value="UniProtKB-ARBA"/>
</dbReference>
<dbReference type="InterPro" id="IPR059169">
    <property type="entry name" value="GCP5_N_ext"/>
</dbReference>
<reference evidence="10" key="1">
    <citation type="journal article" date="2020" name="Stud. Mycol.">
        <title>101 Dothideomycetes genomes: a test case for predicting lifestyles and emergence of pathogens.</title>
        <authorList>
            <person name="Haridas S."/>
            <person name="Albert R."/>
            <person name="Binder M."/>
            <person name="Bloem J."/>
            <person name="Labutti K."/>
            <person name="Salamov A."/>
            <person name="Andreopoulos B."/>
            <person name="Baker S."/>
            <person name="Barry K."/>
            <person name="Bills G."/>
            <person name="Bluhm B."/>
            <person name="Cannon C."/>
            <person name="Castanera R."/>
            <person name="Culley D."/>
            <person name="Daum C."/>
            <person name="Ezra D."/>
            <person name="Gonzalez J."/>
            <person name="Henrissat B."/>
            <person name="Kuo A."/>
            <person name="Liang C."/>
            <person name="Lipzen A."/>
            <person name="Lutzoni F."/>
            <person name="Magnuson J."/>
            <person name="Mondo S."/>
            <person name="Nolan M."/>
            <person name="Ohm R."/>
            <person name="Pangilinan J."/>
            <person name="Park H.-J."/>
            <person name="Ramirez L."/>
            <person name="Alfaro M."/>
            <person name="Sun H."/>
            <person name="Tritt A."/>
            <person name="Yoshinaga Y."/>
            <person name="Zwiers L.-H."/>
            <person name="Turgeon B."/>
            <person name="Goodwin S."/>
            <person name="Spatafora J."/>
            <person name="Crous P."/>
            <person name="Grigoriev I."/>
        </authorList>
    </citation>
    <scope>NUCLEOTIDE SEQUENCE</scope>
    <source>
        <strain evidence="10">HMLAC05119</strain>
    </source>
</reference>
<dbReference type="InterPro" id="IPR007259">
    <property type="entry name" value="GCP"/>
</dbReference>
<keyword evidence="2 5" id="KW-0963">Cytoplasm</keyword>
<dbReference type="GO" id="GO:0000922">
    <property type="term" value="C:spindle pole"/>
    <property type="evidence" value="ECO:0007669"/>
    <property type="project" value="InterPro"/>
</dbReference>
<evidence type="ECO:0000256" key="5">
    <source>
        <dbReference type="RuleBase" id="RU363050"/>
    </source>
</evidence>
<evidence type="ECO:0000259" key="8">
    <source>
        <dbReference type="Pfam" id="PF14609"/>
    </source>
</evidence>
<dbReference type="GO" id="GO:0007020">
    <property type="term" value="P:microtubule nucleation"/>
    <property type="evidence" value="ECO:0007669"/>
    <property type="project" value="InterPro"/>
</dbReference>
<dbReference type="GO" id="GO:0051011">
    <property type="term" value="F:microtubule minus-end binding"/>
    <property type="evidence" value="ECO:0007669"/>
    <property type="project" value="TreeGrafter"/>
</dbReference>
<organism evidence="10 11">
    <name type="scientific">Ampelomyces quisqualis</name>
    <name type="common">Powdery mildew agent</name>
    <dbReference type="NCBI Taxonomy" id="50730"/>
    <lineage>
        <taxon>Eukaryota</taxon>
        <taxon>Fungi</taxon>
        <taxon>Dikarya</taxon>
        <taxon>Ascomycota</taxon>
        <taxon>Pezizomycotina</taxon>
        <taxon>Dothideomycetes</taxon>
        <taxon>Pleosporomycetidae</taxon>
        <taxon>Pleosporales</taxon>
        <taxon>Pleosporineae</taxon>
        <taxon>Phaeosphaeriaceae</taxon>
        <taxon>Ampelomyces</taxon>
    </lineage>
</organism>
<dbReference type="InterPro" id="IPR040457">
    <property type="entry name" value="GCP_C"/>
</dbReference>
<dbReference type="Gene3D" id="1.20.120.1900">
    <property type="entry name" value="Gamma-tubulin complex, C-terminal domain"/>
    <property type="match status" value="1"/>
</dbReference>
<gene>
    <name evidence="10" type="ORF">BDU57DRAFT_511375</name>
</gene>
<dbReference type="EMBL" id="ML979133">
    <property type="protein sequence ID" value="KAF1918664.1"/>
    <property type="molecule type" value="Genomic_DNA"/>
</dbReference>
<evidence type="ECO:0000256" key="3">
    <source>
        <dbReference type="ARBA" id="ARBA00022701"/>
    </source>
</evidence>
<dbReference type="GO" id="GO:0005874">
    <property type="term" value="C:microtubule"/>
    <property type="evidence" value="ECO:0007669"/>
    <property type="project" value="UniProtKB-KW"/>
</dbReference>
<dbReference type="Pfam" id="PF14609">
    <property type="entry name" value="GCP5-Mod21_N"/>
    <property type="match status" value="1"/>
</dbReference>
<evidence type="ECO:0000313" key="10">
    <source>
        <dbReference type="EMBL" id="KAF1918664.1"/>
    </source>
</evidence>
<feature type="domain" description="Gamma tubulin complex component protein N-terminal" evidence="9">
    <location>
        <begin position="223"/>
        <end position="535"/>
    </location>
</feature>
<dbReference type="OrthoDB" id="66546at2759"/>
<dbReference type="GO" id="GO:0051225">
    <property type="term" value="P:spindle assembly"/>
    <property type="evidence" value="ECO:0007669"/>
    <property type="project" value="TreeGrafter"/>
</dbReference>
<sequence length="874" mass="99633">MAQHAKIASLTDELILSVVGFDPATHRQAYKHAKEIASRGLRGHHFGRTNQFQVESTLAGLDEKFRVKNRDDLADALQARLQKLETVTSRFRPDLLSLLLHLTDRPLENTKVEALELLRPPSPDPPLTWHEIILEDPYSDDDIWKDIDYAAESSGDEQVPRKRTRPRASPPISVDKDDTHDPTTCLVAIDEALSQQLRSTQFWSAVADHNDLRGTDVTELQAVRETLFMLAGFQTSLYSLDQQRKKIRINTSYTVGHARASTMEHLLTDFLTIGGNLYRLRQWTKRTSPLPLVQTFEAAVLRRLSDFDRTLAELQQQYLIPGPPIAVSLLYFHTGVHISSAPLCHLAHMVSDIEPELLVNPFSHLEALFDQTTLAQLTLETEKFRYLSQLFFDCLQTYLKPIRNWMENGELGLNDETFFVFENDTSSDVNSLWHDRYVLRRDAHNTLRSPSFLQPAAKKIFNTGKSVVFLKELGLHSRAVSTAVSEPRLDHATVCSLSGEVPLSPFPELFQRAFDHWMQSKYSQASNMLRQHLVDNTGLIRTLVILETLYLGKNGAVFEDLANALFERMDAGHEGWNDRYVLTEMTRGIFATVMPTSDADKIVVRSSKVRRDSQSIANFTAISLDFALSWPIQNVIQRYSIPVYQQVFTLLLQTYRIKYLLLGVRPPRGTGRQESQDATAVLKRKLQHRLLWFADSLRSYLTETAIFFTSEEMYTRIDKADDIDEMAHVHVKYVARLQQRVILSKDVKPIHKAITEILELGVLFSKTITSDDPRTSRNATSKKVKSVWRHGEESSSEAETEENANVNVPTMTHERMTDSNSLTTLQSIDSDFARLLQFVMSGLRSVGRAGAEPMWEQLAERLDWPRQETKSLIT</sequence>
<evidence type="ECO:0000256" key="4">
    <source>
        <dbReference type="ARBA" id="ARBA00023212"/>
    </source>
</evidence>
<dbReference type="InterPro" id="IPR032797">
    <property type="entry name" value="Mod21_N"/>
</dbReference>
<accession>A0A6A5QVR3</accession>
<comment type="similarity">
    <text evidence="1 5">Belongs to the TUBGCP family.</text>
</comment>
<evidence type="ECO:0000313" key="11">
    <source>
        <dbReference type="Proteomes" id="UP000800096"/>
    </source>
</evidence>